<dbReference type="InterPro" id="IPR037523">
    <property type="entry name" value="VOC_core"/>
</dbReference>
<organism evidence="2 3">
    <name type="scientific">Salinimicrobium oceani</name>
    <dbReference type="NCBI Taxonomy" id="2722702"/>
    <lineage>
        <taxon>Bacteria</taxon>
        <taxon>Pseudomonadati</taxon>
        <taxon>Bacteroidota</taxon>
        <taxon>Flavobacteriia</taxon>
        <taxon>Flavobacteriales</taxon>
        <taxon>Flavobacteriaceae</taxon>
        <taxon>Salinimicrobium</taxon>
    </lineage>
</organism>
<dbReference type="PROSITE" id="PS51819">
    <property type="entry name" value="VOC"/>
    <property type="match status" value="1"/>
</dbReference>
<reference evidence="2 3" key="1">
    <citation type="submission" date="2020-03" db="EMBL/GenBank/DDBJ databases">
        <title>Salinimicrobium sp. nov, isolated from SCS.</title>
        <authorList>
            <person name="Cao W.R."/>
        </authorList>
    </citation>
    <scope>NUCLEOTIDE SEQUENCE [LARGE SCALE GENOMIC DNA]</scope>
    <source>
        <strain evidence="3">J15B91</strain>
    </source>
</reference>
<evidence type="ECO:0000313" key="3">
    <source>
        <dbReference type="Proteomes" id="UP000703674"/>
    </source>
</evidence>
<proteinExistence type="predicted"/>
<sequence length="221" mass="25721">MKIEFLKIYTPQPEAQYRFYKEVLNLPVQWIAKDVFRVEAGYSKLEFAKDEGAKPYHIAFHIPARQETKALNWLEERVEILRDGQDKIMDFPAWQAKSVYFYDHDKNILEFISREHLFESETREFSEAGILGISEIGLATSQVRANFDFLNTHFGLTKFSGDYERFCATGDDMGLFIIINKNEKDWFPVGDKAHASPFEIKIAVKNAIFGASYRDERLTLL</sequence>
<dbReference type="Gene3D" id="3.10.180.10">
    <property type="entry name" value="2,3-Dihydroxybiphenyl 1,2-Dioxygenase, domain 1"/>
    <property type="match status" value="1"/>
</dbReference>
<gene>
    <name evidence="2" type="ORF">HC175_00920</name>
</gene>
<dbReference type="Proteomes" id="UP000703674">
    <property type="component" value="Unassembled WGS sequence"/>
</dbReference>
<dbReference type="RefSeq" id="WP_168136640.1">
    <property type="nucleotide sequence ID" value="NZ_JAAVJR010000001.1"/>
</dbReference>
<dbReference type="EMBL" id="JAAVJR010000001">
    <property type="protein sequence ID" value="NJW51474.1"/>
    <property type="molecule type" value="Genomic_DNA"/>
</dbReference>
<feature type="domain" description="VOC" evidence="1">
    <location>
        <begin position="2"/>
        <end position="114"/>
    </location>
</feature>
<evidence type="ECO:0000259" key="1">
    <source>
        <dbReference type="PROSITE" id="PS51819"/>
    </source>
</evidence>
<comment type="caution">
    <text evidence="2">The sequence shown here is derived from an EMBL/GenBank/DDBJ whole genome shotgun (WGS) entry which is preliminary data.</text>
</comment>
<keyword evidence="3" id="KW-1185">Reference proteome</keyword>
<accession>A0ABX1CWZ3</accession>
<dbReference type="SUPFAM" id="SSF54593">
    <property type="entry name" value="Glyoxalase/Bleomycin resistance protein/Dihydroxybiphenyl dioxygenase"/>
    <property type="match status" value="1"/>
</dbReference>
<dbReference type="InterPro" id="IPR029068">
    <property type="entry name" value="Glyas_Bleomycin-R_OHBP_Dase"/>
</dbReference>
<protein>
    <submittedName>
        <fullName evidence="2">VOC family protein</fullName>
    </submittedName>
</protein>
<evidence type="ECO:0000313" key="2">
    <source>
        <dbReference type="EMBL" id="NJW51474.1"/>
    </source>
</evidence>
<name>A0ABX1CWZ3_9FLAO</name>